<dbReference type="EMBL" id="JABFNF010001011">
    <property type="protein sequence ID" value="MBA1890297.1"/>
    <property type="molecule type" value="Genomic_DNA"/>
</dbReference>
<reference evidence="2 3" key="1">
    <citation type="submission" date="2020-05" db="EMBL/GenBank/DDBJ databases">
        <title>Epidemiological investigations into extended-spectrum beta-lactam resistant Escherichia coli ST457 carried by Australian Silver gulls identified clonal lineages that cause ExPEC disease.</title>
        <authorList>
            <person name="Nesporova K."/>
            <person name="Wyrsch E.R."/>
            <person name="Valcek A."/>
            <person name="Bitar I."/>
            <person name="Chaw K."/>
            <person name="Harris P."/>
            <person name="Hrabak J."/>
            <person name="Djordjevic S.P."/>
            <person name="Dolejska M."/>
        </authorList>
    </citation>
    <scope>NUCLEOTIDE SEQUENCE [LARGE SCALE GENOMIC DNA]</scope>
    <source>
        <strain evidence="2 3">CE1966</strain>
    </source>
</reference>
<gene>
    <name evidence="2" type="ORF">HLX92_29770</name>
</gene>
<evidence type="ECO:0000256" key="1">
    <source>
        <dbReference type="SAM" id="MobiDB-lite"/>
    </source>
</evidence>
<feature type="non-terminal residue" evidence="2">
    <location>
        <position position="77"/>
    </location>
</feature>
<proteinExistence type="predicted"/>
<protein>
    <submittedName>
        <fullName evidence="2">Uncharacterized protein</fullName>
    </submittedName>
</protein>
<organism evidence="2 3">
    <name type="scientific">Escherichia coli</name>
    <dbReference type="NCBI Taxonomy" id="562"/>
    <lineage>
        <taxon>Bacteria</taxon>
        <taxon>Pseudomonadati</taxon>
        <taxon>Pseudomonadota</taxon>
        <taxon>Gammaproteobacteria</taxon>
        <taxon>Enterobacterales</taxon>
        <taxon>Enterobacteriaceae</taxon>
        <taxon>Escherichia</taxon>
    </lineage>
</organism>
<sequence length="77" mass="8522">FSDMAETRLATDWNTAVITPHCLLLSYLDVLQKNKVPFDEGVRLAAEWVTQLGGESRKDTEEEPEADATVLSLGRAT</sequence>
<evidence type="ECO:0000313" key="3">
    <source>
        <dbReference type="Proteomes" id="UP000523197"/>
    </source>
</evidence>
<accession>A0A8T3LKB1</accession>
<dbReference type="AlphaFoldDB" id="A0A8T3LKB1"/>
<feature type="region of interest" description="Disordered" evidence="1">
    <location>
        <begin position="53"/>
        <end position="77"/>
    </location>
</feature>
<name>A0A8T3LKB1_ECOLX</name>
<feature type="non-terminal residue" evidence="2">
    <location>
        <position position="1"/>
    </location>
</feature>
<dbReference type="Proteomes" id="UP000523197">
    <property type="component" value="Unassembled WGS sequence"/>
</dbReference>
<comment type="caution">
    <text evidence="2">The sequence shown here is derived from an EMBL/GenBank/DDBJ whole genome shotgun (WGS) entry which is preliminary data.</text>
</comment>
<evidence type="ECO:0000313" key="2">
    <source>
        <dbReference type="EMBL" id="MBA1890297.1"/>
    </source>
</evidence>